<name>A0AAV5RU09_MAUHU</name>
<dbReference type="Gene3D" id="3.90.180.10">
    <property type="entry name" value="Medium-chain alcohol dehydrogenases, catalytic domain"/>
    <property type="match status" value="1"/>
</dbReference>
<dbReference type="GO" id="GO:0016651">
    <property type="term" value="F:oxidoreductase activity, acting on NAD(P)H"/>
    <property type="evidence" value="ECO:0007669"/>
    <property type="project" value="InterPro"/>
</dbReference>
<evidence type="ECO:0000259" key="2">
    <source>
        <dbReference type="Pfam" id="PF08240"/>
    </source>
</evidence>
<evidence type="ECO:0000259" key="1">
    <source>
        <dbReference type="Pfam" id="PF00107"/>
    </source>
</evidence>
<dbReference type="SUPFAM" id="SSF50129">
    <property type="entry name" value="GroES-like"/>
    <property type="match status" value="1"/>
</dbReference>
<evidence type="ECO:0008006" key="5">
    <source>
        <dbReference type="Google" id="ProtNLM"/>
    </source>
</evidence>
<gene>
    <name evidence="3" type="ORF">DAKH74_007470</name>
</gene>
<evidence type="ECO:0000313" key="4">
    <source>
        <dbReference type="Proteomes" id="UP001377567"/>
    </source>
</evidence>
<organism evidence="3 4">
    <name type="scientific">Maudiozyma humilis</name>
    <name type="common">Sour dough yeast</name>
    <name type="synonym">Kazachstania humilis</name>
    <dbReference type="NCBI Taxonomy" id="51915"/>
    <lineage>
        <taxon>Eukaryota</taxon>
        <taxon>Fungi</taxon>
        <taxon>Dikarya</taxon>
        <taxon>Ascomycota</taxon>
        <taxon>Saccharomycotina</taxon>
        <taxon>Saccharomycetes</taxon>
        <taxon>Saccharomycetales</taxon>
        <taxon>Saccharomycetaceae</taxon>
        <taxon>Maudiozyma</taxon>
    </lineage>
</organism>
<dbReference type="PANTHER" id="PTHR45348">
    <property type="entry name" value="HYPOTHETICAL OXIDOREDUCTASE (EUROFUNG)"/>
    <property type="match status" value="1"/>
</dbReference>
<dbReference type="InterPro" id="IPR036291">
    <property type="entry name" value="NAD(P)-bd_dom_sf"/>
</dbReference>
<dbReference type="InterPro" id="IPR011032">
    <property type="entry name" value="GroES-like_sf"/>
</dbReference>
<dbReference type="Pfam" id="PF08240">
    <property type="entry name" value="ADH_N"/>
    <property type="match status" value="1"/>
</dbReference>
<accession>A0AAV5RU09</accession>
<dbReference type="InterPro" id="IPR013154">
    <property type="entry name" value="ADH-like_N"/>
</dbReference>
<feature type="domain" description="Alcohol dehydrogenase-like C-terminal" evidence="1">
    <location>
        <begin position="209"/>
        <end position="289"/>
    </location>
</feature>
<comment type="caution">
    <text evidence="3">The sequence shown here is derived from an EMBL/GenBank/DDBJ whole genome shotgun (WGS) entry which is preliminary data.</text>
</comment>
<keyword evidence="4" id="KW-1185">Reference proteome</keyword>
<dbReference type="InterPro" id="IPR013149">
    <property type="entry name" value="ADH-like_C"/>
</dbReference>
<dbReference type="InterPro" id="IPR047122">
    <property type="entry name" value="Trans-enoyl_RdTase-like"/>
</dbReference>
<dbReference type="PANTHER" id="PTHR45348:SF2">
    <property type="entry name" value="ZINC-TYPE ALCOHOL DEHYDROGENASE-LIKE PROTEIN C2E1P3.01"/>
    <property type="match status" value="1"/>
</dbReference>
<dbReference type="Gene3D" id="3.40.50.720">
    <property type="entry name" value="NAD(P)-binding Rossmann-like Domain"/>
    <property type="match status" value="1"/>
</dbReference>
<dbReference type="Pfam" id="PF00107">
    <property type="entry name" value="ADH_zinc_N"/>
    <property type="match status" value="1"/>
</dbReference>
<reference evidence="3 4" key="1">
    <citation type="journal article" date="2023" name="Elife">
        <title>Identification of key yeast species and microbe-microbe interactions impacting larval growth of Drosophila in the wild.</title>
        <authorList>
            <person name="Mure A."/>
            <person name="Sugiura Y."/>
            <person name="Maeda R."/>
            <person name="Honda K."/>
            <person name="Sakurai N."/>
            <person name="Takahashi Y."/>
            <person name="Watada M."/>
            <person name="Katoh T."/>
            <person name="Gotoh A."/>
            <person name="Gotoh Y."/>
            <person name="Taniguchi I."/>
            <person name="Nakamura K."/>
            <person name="Hayashi T."/>
            <person name="Katayama T."/>
            <person name="Uemura T."/>
            <person name="Hattori Y."/>
        </authorList>
    </citation>
    <scope>NUCLEOTIDE SEQUENCE [LARGE SCALE GENOMIC DNA]</scope>
    <source>
        <strain evidence="3 4">KH-74</strain>
    </source>
</reference>
<proteinExistence type="predicted"/>
<dbReference type="Proteomes" id="UP001377567">
    <property type="component" value="Unassembled WGS sequence"/>
</dbReference>
<dbReference type="EMBL" id="BTGD01000001">
    <property type="protein sequence ID" value="GMM54131.1"/>
    <property type="molecule type" value="Genomic_DNA"/>
</dbReference>
<dbReference type="CDD" id="cd08249">
    <property type="entry name" value="enoyl_reductase_like"/>
    <property type="match status" value="1"/>
</dbReference>
<dbReference type="SUPFAM" id="SSF51735">
    <property type="entry name" value="NAD(P)-binding Rossmann-fold domains"/>
    <property type="match status" value="1"/>
</dbReference>
<dbReference type="AlphaFoldDB" id="A0AAV5RU09"/>
<sequence>MKPAIVPTTMKAVVIHDDEALVRSDVPVATYIPEGHMLIKTVAVAMNTSEWKHIDLKLAKNGAIMGCDVVGQVILMGSPTLSEFARRKSDPNATGDNAIDPQQFKVGDYVYAFVHGSSNKNPQNGALAEYVVVDSATTYLASPTWKSVDPSVSSIPVGPVNSLEAAVSLPVSLTTAGGIMFHDFPNKLLWEPAEPQNNFPLLVWGGATGVGLLLIQLAKRTHAYTKIIAVASRSHEAMLRTFGADDVFDYHDADVVQQIRAKYPDIQHLVDAVSEQSTIRQVYKCASETLPVTIMQLVFLSIEDIEPHDRRDNVKIISTLIYSVTGEEVPIGDYTFPPNPIYRRDVARFVNFIAPHIQQGGIYNMPVRITRQGLDNAPELIDLLRKGKVRGEKLVSVL</sequence>
<feature type="domain" description="Alcohol dehydrogenase-like N-terminal" evidence="2">
    <location>
        <begin position="34"/>
        <end position="138"/>
    </location>
</feature>
<protein>
    <recommendedName>
        <fullName evidence="5">Enoyl reductase (ER) domain-containing protein</fullName>
    </recommendedName>
</protein>
<evidence type="ECO:0000313" key="3">
    <source>
        <dbReference type="EMBL" id="GMM54131.1"/>
    </source>
</evidence>